<dbReference type="Gene3D" id="1.20.1250.20">
    <property type="entry name" value="MFS general substrate transporter like domains"/>
    <property type="match status" value="1"/>
</dbReference>
<evidence type="ECO:0000256" key="4">
    <source>
        <dbReference type="ARBA" id="ARBA00023136"/>
    </source>
</evidence>
<dbReference type="InterPro" id="IPR036259">
    <property type="entry name" value="MFS_trans_sf"/>
</dbReference>
<dbReference type="PANTHER" id="PTHR23502">
    <property type="entry name" value="MAJOR FACILITATOR SUPERFAMILY"/>
    <property type="match status" value="1"/>
</dbReference>
<dbReference type="HOGENOM" id="CLU_008455_13_4_1"/>
<organism evidence="7 8">
    <name type="scientific">Colletotrichum fioriniae PJ7</name>
    <dbReference type="NCBI Taxonomy" id="1445577"/>
    <lineage>
        <taxon>Eukaryota</taxon>
        <taxon>Fungi</taxon>
        <taxon>Dikarya</taxon>
        <taxon>Ascomycota</taxon>
        <taxon>Pezizomycotina</taxon>
        <taxon>Sordariomycetes</taxon>
        <taxon>Hypocreomycetidae</taxon>
        <taxon>Glomerellales</taxon>
        <taxon>Glomerellaceae</taxon>
        <taxon>Colletotrichum</taxon>
        <taxon>Colletotrichum acutatum species complex</taxon>
    </lineage>
</organism>
<keyword evidence="8" id="KW-1185">Reference proteome</keyword>
<feature type="transmembrane region" description="Helical" evidence="6">
    <location>
        <begin position="181"/>
        <end position="200"/>
    </location>
</feature>
<dbReference type="AlphaFoldDB" id="A0A010Q2M8"/>
<dbReference type="Proteomes" id="UP000020467">
    <property type="component" value="Unassembled WGS sequence"/>
</dbReference>
<feature type="transmembrane region" description="Helical" evidence="6">
    <location>
        <begin position="468"/>
        <end position="488"/>
    </location>
</feature>
<dbReference type="PANTHER" id="PTHR23502:SF164">
    <property type="entry name" value="MAJOR FACILITATOR SUPERFAMILY (MFS) PROFILE DOMAIN-CONTAINING PROTEIN"/>
    <property type="match status" value="1"/>
</dbReference>
<feature type="transmembrane region" description="Helical" evidence="6">
    <location>
        <begin position="536"/>
        <end position="563"/>
    </location>
</feature>
<comment type="subcellular location">
    <subcellularLocation>
        <location evidence="1">Membrane</location>
        <topology evidence="1">Multi-pass membrane protein</topology>
    </subcellularLocation>
</comment>
<keyword evidence="4 6" id="KW-0472">Membrane</keyword>
<feature type="transmembrane region" description="Helical" evidence="6">
    <location>
        <begin position="606"/>
        <end position="625"/>
    </location>
</feature>
<evidence type="ECO:0008006" key="9">
    <source>
        <dbReference type="Google" id="ProtNLM"/>
    </source>
</evidence>
<dbReference type="SUPFAM" id="SSF103473">
    <property type="entry name" value="MFS general substrate transporter"/>
    <property type="match status" value="1"/>
</dbReference>
<feature type="transmembrane region" description="Helical" evidence="6">
    <location>
        <begin position="207"/>
        <end position="228"/>
    </location>
</feature>
<dbReference type="eggNOG" id="KOG0255">
    <property type="taxonomic scope" value="Eukaryota"/>
</dbReference>
<evidence type="ECO:0000313" key="8">
    <source>
        <dbReference type="Proteomes" id="UP000020467"/>
    </source>
</evidence>
<reference evidence="7 8" key="1">
    <citation type="submission" date="2014-02" db="EMBL/GenBank/DDBJ databases">
        <title>The genome sequence of Colletotrichum fioriniae PJ7.</title>
        <authorList>
            <person name="Baroncelli R."/>
            <person name="Thon M.R."/>
        </authorList>
    </citation>
    <scope>NUCLEOTIDE SEQUENCE [LARGE SCALE GENOMIC DNA]</scope>
    <source>
        <strain evidence="7 8">PJ7</strain>
    </source>
</reference>
<evidence type="ECO:0000256" key="6">
    <source>
        <dbReference type="SAM" id="Phobius"/>
    </source>
</evidence>
<dbReference type="EMBL" id="JARH01001019">
    <property type="protein sequence ID" value="EXF74087.1"/>
    <property type="molecule type" value="Genomic_DNA"/>
</dbReference>
<feature type="region of interest" description="Disordered" evidence="5">
    <location>
        <begin position="60"/>
        <end position="94"/>
    </location>
</feature>
<feature type="transmembrane region" description="Helical" evidence="6">
    <location>
        <begin position="570"/>
        <end position="590"/>
    </location>
</feature>
<accession>A0A010Q2M8</accession>
<dbReference type="InterPro" id="IPR011701">
    <property type="entry name" value="MFS"/>
</dbReference>
<feature type="transmembrane region" description="Helical" evidence="6">
    <location>
        <begin position="509"/>
        <end position="530"/>
    </location>
</feature>
<sequence length="639" mass="70378">MTRSSTTGRKTLACAYSPPNQLDTLFVRRCDNLRIGSGYSAGPGSPLGLLPEMDALEKVSDSAKPPVGDVDVEKNSEKSNDGDKNVTSTPNLDEMRPRFFDGTATLTVGGQVVLIPTPSADPRDPLNLPKWHKQLIIGIIVLYAISGLCLITALSALIVFIMPDYQRDGITPDQISNLFTFPNLFLGLGNLVSMPIAVAIGRRPVILVSNVLLFLAAVLCATNRNYYWHLGGRMVAAFAAAQCQALALLILQVRVLWAVKPGVRCSDFGLLQDIYFLHQRARVFQIYASAEVLLNSSLVIASSYMADALGWRSWYWLFAGLSGLAMILTFFFVPETAYDRPIEAFMGSHPTDRSNLLPAVQNTGPNTITRSRSPGPKYATVDERPAADLEHFKERTFTSNLRIFVYKPTWSRCWLCLKQIGQVFLFPHVLWVAINNGLFQGIDVSIQMTYAEVLVKPPYNWANTSVSLIQLGQVLIALLCVPLIGWLSDYVIRSSARRNHGVHEPEKRLIAWILPMVTALILTVLYGYVLKNPERYHWMAIVSVVDGYLIVLMGVSTVGTAYLIDSHPSFVGAILVALPVTRGLVGFGLSKHTTTYIANIGPVKTFGIYAAVSAAFCLLGVVLFFKGKKVRKLCAQMTQ</sequence>
<comment type="caution">
    <text evidence="7">The sequence shown here is derived from an EMBL/GenBank/DDBJ whole genome shotgun (WGS) entry which is preliminary data.</text>
</comment>
<evidence type="ECO:0000256" key="5">
    <source>
        <dbReference type="SAM" id="MobiDB-lite"/>
    </source>
</evidence>
<proteinExistence type="predicted"/>
<name>A0A010Q2M8_9PEZI</name>
<feature type="transmembrane region" description="Helical" evidence="6">
    <location>
        <begin position="314"/>
        <end position="333"/>
    </location>
</feature>
<dbReference type="KEGG" id="cfj:CFIO01_10612"/>
<evidence type="ECO:0000256" key="3">
    <source>
        <dbReference type="ARBA" id="ARBA00022989"/>
    </source>
</evidence>
<dbReference type="GO" id="GO:0005886">
    <property type="term" value="C:plasma membrane"/>
    <property type="evidence" value="ECO:0007669"/>
    <property type="project" value="TreeGrafter"/>
</dbReference>
<keyword evidence="2 6" id="KW-0812">Transmembrane</keyword>
<feature type="transmembrane region" description="Helical" evidence="6">
    <location>
        <begin position="234"/>
        <end position="257"/>
    </location>
</feature>
<dbReference type="Pfam" id="PF07690">
    <property type="entry name" value="MFS_1"/>
    <property type="match status" value="1"/>
</dbReference>
<dbReference type="GO" id="GO:0022857">
    <property type="term" value="F:transmembrane transporter activity"/>
    <property type="evidence" value="ECO:0007669"/>
    <property type="project" value="InterPro"/>
</dbReference>
<keyword evidence="3 6" id="KW-1133">Transmembrane helix</keyword>
<evidence type="ECO:0000313" key="7">
    <source>
        <dbReference type="EMBL" id="EXF74087.1"/>
    </source>
</evidence>
<dbReference type="OrthoDB" id="268400at2759"/>
<protein>
    <recommendedName>
        <fullName evidence="9">Major facilitator superfamily (MFS) profile domain-containing protein</fullName>
    </recommendedName>
</protein>
<gene>
    <name evidence="7" type="ORF">CFIO01_10612</name>
</gene>
<feature type="transmembrane region" description="Helical" evidence="6">
    <location>
        <begin position="135"/>
        <end position="161"/>
    </location>
</feature>
<evidence type="ECO:0000256" key="2">
    <source>
        <dbReference type="ARBA" id="ARBA00022692"/>
    </source>
</evidence>
<feature type="compositionally biased region" description="Basic and acidic residues" evidence="5">
    <location>
        <begin position="71"/>
        <end position="84"/>
    </location>
</feature>
<evidence type="ECO:0000256" key="1">
    <source>
        <dbReference type="ARBA" id="ARBA00004141"/>
    </source>
</evidence>